<accession>A0A0J9VJ25</accession>
<dbReference type="AlphaFoldDB" id="A0A0J9VJ25"/>
<dbReference type="KEGG" id="fox:FOXG_20409"/>
<reference evidence="2" key="1">
    <citation type="submission" date="2007-04" db="EMBL/GenBank/DDBJ databases">
        <authorList>
            <consortium name="The Broad Institute Genome Sequencing Platform"/>
            <person name="Birren B."/>
            <person name="Lander E."/>
            <person name="Galagan J."/>
            <person name="Nusbaum C."/>
            <person name="Devon K."/>
            <person name="Ma L.-J."/>
            <person name="Jaffe D."/>
            <person name="Butler J."/>
            <person name="Alvarez P."/>
            <person name="Gnerre S."/>
            <person name="Grabherr M."/>
            <person name="Kleber M."/>
            <person name="Mauceli E."/>
            <person name="Brockman W."/>
            <person name="MacCallum I.A."/>
            <person name="Young S."/>
            <person name="LaButti K."/>
            <person name="DeCaprio D."/>
            <person name="Crawford M."/>
            <person name="Koehrsen M."/>
            <person name="Engels R."/>
            <person name="Montgomery P."/>
            <person name="Pearson M."/>
            <person name="Howarth C."/>
            <person name="Larson L."/>
            <person name="White J."/>
            <person name="O'Leary S."/>
            <person name="Kodira C."/>
            <person name="Zeng Q."/>
            <person name="Yandava C."/>
            <person name="Alvarado L."/>
            <person name="Kistler C."/>
            <person name="Shim W.-B."/>
            <person name="Kang S."/>
            <person name="Woloshuk C."/>
        </authorList>
    </citation>
    <scope>NUCLEOTIDE SEQUENCE</scope>
    <source>
        <strain evidence="2">4287</strain>
    </source>
</reference>
<protein>
    <submittedName>
        <fullName evidence="2">Uncharacterized protein</fullName>
    </submittedName>
</protein>
<feature type="region of interest" description="Disordered" evidence="1">
    <location>
        <begin position="42"/>
        <end position="68"/>
    </location>
</feature>
<gene>
    <name evidence="2" type="ORF">FOXG_20409</name>
</gene>
<name>A0A0J9VJ25_FUSO4</name>
<reference evidence="2" key="2">
    <citation type="journal article" date="2010" name="Nature">
        <title>Comparative genomics reveals mobile pathogenicity chromosomes in Fusarium.</title>
        <authorList>
            <person name="Ma L.J."/>
            <person name="van der Does H.C."/>
            <person name="Borkovich K.A."/>
            <person name="Coleman J.J."/>
            <person name="Daboussi M.J."/>
            <person name="Di Pietro A."/>
            <person name="Dufresne M."/>
            <person name="Freitag M."/>
            <person name="Grabherr M."/>
            <person name="Henrissat B."/>
            <person name="Houterman P.M."/>
            <person name="Kang S."/>
            <person name="Shim W.B."/>
            <person name="Woloshuk C."/>
            <person name="Xie X."/>
            <person name="Xu J.R."/>
            <person name="Antoniw J."/>
            <person name="Baker S.E."/>
            <person name="Bluhm B.H."/>
            <person name="Breakspear A."/>
            <person name="Brown D.W."/>
            <person name="Butchko R.A."/>
            <person name="Chapman S."/>
            <person name="Coulson R."/>
            <person name="Coutinho P.M."/>
            <person name="Danchin E.G."/>
            <person name="Diener A."/>
            <person name="Gale L.R."/>
            <person name="Gardiner D.M."/>
            <person name="Goff S."/>
            <person name="Hammond-Kosack K.E."/>
            <person name="Hilburn K."/>
            <person name="Hua-Van A."/>
            <person name="Jonkers W."/>
            <person name="Kazan K."/>
            <person name="Kodira C.D."/>
            <person name="Koehrsen M."/>
            <person name="Kumar L."/>
            <person name="Lee Y.H."/>
            <person name="Li L."/>
            <person name="Manners J.M."/>
            <person name="Miranda-Saavedra D."/>
            <person name="Mukherjee M."/>
            <person name="Park G."/>
            <person name="Park J."/>
            <person name="Park S.Y."/>
            <person name="Proctor R.H."/>
            <person name="Regev A."/>
            <person name="Ruiz-Roldan M.C."/>
            <person name="Sain D."/>
            <person name="Sakthikumar S."/>
            <person name="Sykes S."/>
            <person name="Schwartz D.C."/>
            <person name="Turgeon B.G."/>
            <person name="Wapinski I."/>
            <person name="Yoder O."/>
            <person name="Young S."/>
            <person name="Zeng Q."/>
            <person name="Zhou S."/>
            <person name="Galagan J."/>
            <person name="Cuomo C.A."/>
            <person name="Kistler H.C."/>
            <person name="Rep M."/>
        </authorList>
    </citation>
    <scope>NUCLEOTIDE SEQUENCE [LARGE SCALE GENOMIC DNA]</scope>
    <source>
        <strain evidence="2">4287</strain>
    </source>
</reference>
<dbReference type="Proteomes" id="UP000009097">
    <property type="component" value="Unassembled WGS sequence"/>
</dbReference>
<dbReference type="OrthoDB" id="5104432at2759"/>
<organism evidence="2 3">
    <name type="scientific">Fusarium oxysporum f. sp. lycopersici (strain 4287 / CBS 123668 / FGSC 9935 / NRRL 34936)</name>
    <name type="common">Fusarium vascular wilt of tomato</name>
    <dbReference type="NCBI Taxonomy" id="426428"/>
    <lineage>
        <taxon>Eukaryota</taxon>
        <taxon>Fungi</taxon>
        <taxon>Dikarya</taxon>
        <taxon>Ascomycota</taxon>
        <taxon>Pezizomycotina</taxon>
        <taxon>Sordariomycetes</taxon>
        <taxon>Hypocreomycetidae</taxon>
        <taxon>Hypocreales</taxon>
        <taxon>Nectriaceae</taxon>
        <taxon>Fusarium</taxon>
        <taxon>Fusarium oxysporum species complex</taxon>
    </lineage>
</organism>
<evidence type="ECO:0000256" key="1">
    <source>
        <dbReference type="SAM" id="MobiDB-lite"/>
    </source>
</evidence>
<evidence type="ECO:0000313" key="3">
    <source>
        <dbReference type="Proteomes" id="UP000009097"/>
    </source>
</evidence>
<sequence length="68" mass="7344">MAFSAPNPKSPLSQSGAIKEYNERIQDWLLDPGLDIQGRLFAGGHLTVQPQPPKGKDAPTKPSPKAHI</sequence>
<proteinExistence type="predicted"/>
<dbReference type="EMBL" id="DS231709">
    <property type="protein sequence ID" value="KNB10825.1"/>
    <property type="molecule type" value="Genomic_DNA"/>
</dbReference>
<evidence type="ECO:0000313" key="2">
    <source>
        <dbReference type="EMBL" id="KNB10825.1"/>
    </source>
</evidence>
<dbReference type="GeneID" id="28961115"/>
<dbReference type="RefSeq" id="XP_018248870.1">
    <property type="nucleotide sequence ID" value="XM_018400691.1"/>
</dbReference>
<dbReference type="VEuPathDB" id="FungiDB:FOXG_20409"/>